<gene>
    <name evidence="6" type="ORF">KIN_39960</name>
</gene>
<dbReference type="AlphaFoldDB" id="A0A6N6JNJ5"/>
<dbReference type="Gene3D" id="1.10.357.10">
    <property type="entry name" value="Tetracycline Repressor, domain 2"/>
    <property type="match status" value="1"/>
</dbReference>
<keyword evidence="1" id="KW-0805">Transcription regulation</keyword>
<dbReference type="InterPro" id="IPR036271">
    <property type="entry name" value="Tet_transcr_reg_TetR-rel_C_sf"/>
</dbReference>
<keyword evidence="3" id="KW-0804">Transcription</keyword>
<dbReference type="RefSeq" id="WP_159810391.1">
    <property type="nucleotide sequence ID" value="NZ_BLJE01000006.1"/>
</dbReference>
<organism evidence="6 7">
    <name type="scientific">Litoreibacter roseus</name>
    <dbReference type="NCBI Taxonomy" id="2601869"/>
    <lineage>
        <taxon>Bacteria</taxon>
        <taxon>Pseudomonadati</taxon>
        <taxon>Pseudomonadota</taxon>
        <taxon>Alphaproteobacteria</taxon>
        <taxon>Rhodobacterales</taxon>
        <taxon>Roseobacteraceae</taxon>
        <taxon>Litoreibacter</taxon>
    </lineage>
</organism>
<dbReference type="PANTHER" id="PTHR47506">
    <property type="entry name" value="TRANSCRIPTIONAL REGULATORY PROTEIN"/>
    <property type="match status" value="1"/>
</dbReference>
<feature type="domain" description="HTH tetR-type" evidence="5">
    <location>
        <begin position="5"/>
        <end position="65"/>
    </location>
</feature>
<keyword evidence="7" id="KW-1185">Reference proteome</keyword>
<reference evidence="6 7" key="1">
    <citation type="submission" date="2019-12" db="EMBL/GenBank/DDBJ databases">
        <title>Litoreibacter badius sp. nov., a novel bacteriochlorophyll a-containing bacterium in the genus Litoreibacter.</title>
        <authorList>
            <person name="Kanamuro M."/>
            <person name="Takabe Y."/>
            <person name="Mori K."/>
            <person name="Takaichi S."/>
            <person name="Hanada S."/>
        </authorList>
    </citation>
    <scope>NUCLEOTIDE SEQUENCE [LARGE SCALE GENOMIC DNA]</scope>
    <source>
        <strain evidence="6 7">K6</strain>
    </source>
</reference>
<dbReference type="SUPFAM" id="SSF46689">
    <property type="entry name" value="Homeodomain-like"/>
    <property type="match status" value="1"/>
</dbReference>
<dbReference type="Proteomes" id="UP000436822">
    <property type="component" value="Unassembled WGS sequence"/>
</dbReference>
<evidence type="ECO:0000256" key="4">
    <source>
        <dbReference type="PROSITE-ProRule" id="PRU00335"/>
    </source>
</evidence>
<dbReference type="InterPro" id="IPR001647">
    <property type="entry name" value="HTH_TetR"/>
</dbReference>
<name>A0A6N6JNJ5_9RHOB</name>
<dbReference type="InterPro" id="IPR009057">
    <property type="entry name" value="Homeodomain-like_sf"/>
</dbReference>
<dbReference type="GO" id="GO:0003677">
    <property type="term" value="F:DNA binding"/>
    <property type="evidence" value="ECO:0007669"/>
    <property type="project" value="UniProtKB-UniRule"/>
</dbReference>
<dbReference type="EMBL" id="BLJE01000006">
    <property type="protein sequence ID" value="GFE66922.1"/>
    <property type="molecule type" value="Genomic_DNA"/>
</dbReference>
<dbReference type="SUPFAM" id="SSF48498">
    <property type="entry name" value="Tetracyclin repressor-like, C-terminal domain"/>
    <property type="match status" value="1"/>
</dbReference>
<evidence type="ECO:0000256" key="1">
    <source>
        <dbReference type="ARBA" id="ARBA00023015"/>
    </source>
</evidence>
<evidence type="ECO:0000256" key="3">
    <source>
        <dbReference type="ARBA" id="ARBA00023163"/>
    </source>
</evidence>
<evidence type="ECO:0000313" key="7">
    <source>
        <dbReference type="Proteomes" id="UP000436822"/>
    </source>
</evidence>
<dbReference type="OrthoDB" id="8478851at2"/>
<dbReference type="PANTHER" id="PTHR47506:SF1">
    <property type="entry name" value="HTH-TYPE TRANSCRIPTIONAL REGULATOR YJDC"/>
    <property type="match status" value="1"/>
</dbReference>
<keyword evidence="2 4" id="KW-0238">DNA-binding</keyword>
<proteinExistence type="predicted"/>
<comment type="caution">
    <text evidence="6">The sequence shown here is derived from an EMBL/GenBank/DDBJ whole genome shotgun (WGS) entry which is preliminary data.</text>
</comment>
<protein>
    <recommendedName>
        <fullName evidence="5">HTH tetR-type domain-containing protein</fullName>
    </recommendedName>
</protein>
<sequence length="205" mass="22946">MAKANETRTRLLDIAADAVLAKGFEATSIDEIVAGAHITKSGFFYHFPDKNALALALLQRYIDAEDQLFDDIFGRARELTDDPLQAMLVGLKMLAEVLEDIPNGHPGCLVAAAAYNERAFNRDVRKLNENAMLRWRFFFRKMFDDVAAFSPPRDPVNLDDLADMLLAVVEGGIVLSKSLSDPEATGRQVRMFRSYVKLLFQPQAH</sequence>
<evidence type="ECO:0000256" key="2">
    <source>
        <dbReference type="ARBA" id="ARBA00023125"/>
    </source>
</evidence>
<feature type="DNA-binding region" description="H-T-H motif" evidence="4">
    <location>
        <begin position="28"/>
        <end position="47"/>
    </location>
</feature>
<dbReference type="Pfam" id="PF00440">
    <property type="entry name" value="TetR_N"/>
    <property type="match status" value="1"/>
</dbReference>
<dbReference type="PROSITE" id="PS50977">
    <property type="entry name" value="HTH_TETR_2"/>
    <property type="match status" value="1"/>
</dbReference>
<accession>A0A6N6JNJ5</accession>
<evidence type="ECO:0000259" key="5">
    <source>
        <dbReference type="PROSITE" id="PS50977"/>
    </source>
</evidence>
<evidence type="ECO:0000313" key="6">
    <source>
        <dbReference type="EMBL" id="GFE66922.1"/>
    </source>
</evidence>